<sequence>MKLFLDTANVAEIREAAALGVISGVTTNPTLVAKEGRDFKETILEITGNVDGPISAEVVSLDARGMIEEAMEIASWHPNIVIKIPMIWEGLKAVKELSKKGIKTNVTLVFSPSQALLAARAGATYVSPFVGRFTDISQDGIGLISDIADIFTLHDIKTEIIAASIRTPMDVVNAAKAGADIATVPYKVLEQMVKHPLTDIGVQRFLEDWKKVPKKQ</sequence>
<dbReference type="SUPFAM" id="SSF51569">
    <property type="entry name" value="Aldolase"/>
    <property type="match status" value="1"/>
</dbReference>
<gene>
    <name evidence="9" type="primary">tal</name>
    <name evidence="10" type="ORF">LZ11_00833</name>
</gene>
<dbReference type="AlphaFoldDB" id="A0A5S5AW71"/>
<keyword evidence="6 9" id="KW-0570">Pentose shunt</keyword>
<evidence type="ECO:0000256" key="8">
    <source>
        <dbReference type="ARBA" id="ARBA00048810"/>
    </source>
</evidence>
<dbReference type="PANTHER" id="PTHR10683:SF36">
    <property type="entry name" value="TRANSALDOLASE"/>
    <property type="match status" value="1"/>
</dbReference>
<dbReference type="InterPro" id="IPR013785">
    <property type="entry name" value="Aldolase_TIM"/>
</dbReference>
<dbReference type="InterPro" id="IPR033919">
    <property type="entry name" value="TSA/FSA_arc/bac"/>
</dbReference>
<evidence type="ECO:0000256" key="1">
    <source>
        <dbReference type="ARBA" id="ARBA00004496"/>
    </source>
</evidence>
<organism evidence="10 11">
    <name type="scientific">Thermosediminibacter litoriperuensis</name>
    <dbReference type="NCBI Taxonomy" id="291989"/>
    <lineage>
        <taxon>Bacteria</taxon>
        <taxon>Bacillati</taxon>
        <taxon>Bacillota</taxon>
        <taxon>Clostridia</taxon>
        <taxon>Thermosediminibacterales</taxon>
        <taxon>Thermosediminibacteraceae</taxon>
        <taxon>Thermosediminibacter</taxon>
    </lineage>
</organism>
<dbReference type="InterPro" id="IPR018225">
    <property type="entry name" value="Transaldolase_AS"/>
</dbReference>
<keyword evidence="7 9" id="KW-0704">Schiff base</keyword>
<dbReference type="InterPro" id="IPR004731">
    <property type="entry name" value="Transaldolase_3B/F6P_aldolase"/>
</dbReference>
<dbReference type="GO" id="GO:0006098">
    <property type="term" value="P:pentose-phosphate shunt"/>
    <property type="evidence" value="ECO:0007669"/>
    <property type="project" value="UniProtKB-UniRule"/>
</dbReference>
<dbReference type="UniPathway" id="UPA00115">
    <property type="reaction ID" value="UER00414"/>
</dbReference>
<dbReference type="EMBL" id="VNHO01000007">
    <property type="protein sequence ID" value="TYP56777.1"/>
    <property type="molecule type" value="Genomic_DNA"/>
</dbReference>
<feature type="active site" description="Schiff-base intermediate with substrate" evidence="9">
    <location>
        <position position="83"/>
    </location>
</feature>
<evidence type="ECO:0000256" key="2">
    <source>
        <dbReference type="ARBA" id="ARBA00004857"/>
    </source>
</evidence>
<dbReference type="GO" id="GO:0005737">
    <property type="term" value="C:cytoplasm"/>
    <property type="evidence" value="ECO:0007669"/>
    <property type="project" value="UniProtKB-SubCell"/>
</dbReference>
<evidence type="ECO:0000256" key="6">
    <source>
        <dbReference type="ARBA" id="ARBA00023126"/>
    </source>
</evidence>
<comment type="catalytic activity">
    <reaction evidence="8 9">
        <text>D-sedoheptulose 7-phosphate + D-glyceraldehyde 3-phosphate = D-erythrose 4-phosphate + beta-D-fructose 6-phosphate</text>
        <dbReference type="Rhea" id="RHEA:17053"/>
        <dbReference type="ChEBI" id="CHEBI:16897"/>
        <dbReference type="ChEBI" id="CHEBI:57483"/>
        <dbReference type="ChEBI" id="CHEBI:57634"/>
        <dbReference type="ChEBI" id="CHEBI:59776"/>
        <dbReference type="EC" id="2.2.1.2"/>
    </reaction>
</comment>
<dbReference type="HAMAP" id="MF_00494">
    <property type="entry name" value="Transaldolase_3b"/>
    <property type="match status" value="1"/>
</dbReference>
<dbReference type="NCBIfam" id="TIGR00875">
    <property type="entry name" value="fsa_talC_mipB"/>
    <property type="match status" value="1"/>
</dbReference>
<comment type="function">
    <text evidence="9">Transaldolase is important for the balance of metabolites in the pentose-phosphate pathway.</text>
</comment>
<keyword evidence="4 9" id="KW-0963">Cytoplasm</keyword>
<evidence type="ECO:0000313" key="10">
    <source>
        <dbReference type="EMBL" id="TYP56777.1"/>
    </source>
</evidence>
<evidence type="ECO:0000256" key="3">
    <source>
        <dbReference type="ARBA" id="ARBA00005740"/>
    </source>
</evidence>
<comment type="similarity">
    <text evidence="3 9">Belongs to the transaldolase family. Type 3B subfamily.</text>
</comment>
<dbReference type="OrthoDB" id="9807051at2"/>
<accession>A0A5S5AW71</accession>
<evidence type="ECO:0000256" key="4">
    <source>
        <dbReference type="ARBA" id="ARBA00022490"/>
    </source>
</evidence>
<comment type="pathway">
    <text evidence="2 9">Carbohydrate degradation; pentose phosphate pathway; D-glyceraldehyde 3-phosphate and beta-D-fructose 6-phosphate from D-ribose 5-phosphate and D-xylulose 5-phosphate (non-oxidative stage): step 2/3.</text>
</comment>
<comment type="subcellular location">
    <subcellularLocation>
        <location evidence="1 9">Cytoplasm</location>
    </subcellularLocation>
</comment>
<keyword evidence="11" id="KW-1185">Reference proteome</keyword>
<dbReference type="RefSeq" id="WP_148866633.1">
    <property type="nucleotide sequence ID" value="NZ_VNHO01000007.1"/>
</dbReference>
<dbReference type="Pfam" id="PF00923">
    <property type="entry name" value="TAL_FSA"/>
    <property type="match status" value="1"/>
</dbReference>
<dbReference type="Gene3D" id="3.20.20.70">
    <property type="entry name" value="Aldolase class I"/>
    <property type="match status" value="1"/>
</dbReference>
<name>A0A5S5AW71_9FIRM</name>
<evidence type="ECO:0000256" key="9">
    <source>
        <dbReference type="HAMAP-Rule" id="MF_00494"/>
    </source>
</evidence>
<evidence type="ECO:0000313" key="11">
    <source>
        <dbReference type="Proteomes" id="UP000322294"/>
    </source>
</evidence>
<protein>
    <recommendedName>
        <fullName evidence="9">Probable transaldolase</fullName>
        <ecNumber evidence="9">2.2.1.2</ecNumber>
    </recommendedName>
</protein>
<dbReference type="InterPro" id="IPR001585">
    <property type="entry name" value="TAL/FSA"/>
</dbReference>
<evidence type="ECO:0000256" key="7">
    <source>
        <dbReference type="ARBA" id="ARBA00023270"/>
    </source>
</evidence>
<dbReference type="PROSITE" id="PS01054">
    <property type="entry name" value="TRANSALDOLASE_1"/>
    <property type="match status" value="1"/>
</dbReference>
<dbReference type="EC" id="2.2.1.2" evidence="9"/>
<evidence type="ECO:0000256" key="5">
    <source>
        <dbReference type="ARBA" id="ARBA00022679"/>
    </source>
</evidence>
<dbReference type="GO" id="GO:0005975">
    <property type="term" value="P:carbohydrate metabolic process"/>
    <property type="evidence" value="ECO:0007669"/>
    <property type="project" value="InterPro"/>
</dbReference>
<dbReference type="GO" id="GO:0016832">
    <property type="term" value="F:aldehyde-lyase activity"/>
    <property type="evidence" value="ECO:0007669"/>
    <property type="project" value="InterPro"/>
</dbReference>
<proteinExistence type="inferred from homology"/>
<comment type="caution">
    <text evidence="10">The sequence shown here is derived from an EMBL/GenBank/DDBJ whole genome shotgun (WGS) entry which is preliminary data.</text>
</comment>
<reference evidence="10 11" key="1">
    <citation type="submission" date="2019-07" db="EMBL/GenBank/DDBJ databases">
        <title>Genomic Encyclopedia of Type Strains, Phase I: the one thousand microbial genomes (KMG-I) project.</title>
        <authorList>
            <person name="Kyrpides N."/>
        </authorList>
    </citation>
    <scope>NUCLEOTIDE SEQUENCE [LARGE SCALE GENOMIC DNA]</scope>
    <source>
        <strain evidence="10 11">DSM 16647</strain>
    </source>
</reference>
<dbReference type="InterPro" id="IPR022999">
    <property type="entry name" value="Transaldolase_3B"/>
</dbReference>
<dbReference type="Proteomes" id="UP000322294">
    <property type="component" value="Unassembled WGS sequence"/>
</dbReference>
<dbReference type="CDD" id="cd00956">
    <property type="entry name" value="Transaldolase_FSA"/>
    <property type="match status" value="1"/>
</dbReference>
<dbReference type="PANTHER" id="PTHR10683">
    <property type="entry name" value="TRANSALDOLASE"/>
    <property type="match status" value="1"/>
</dbReference>
<keyword evidence="5 9" id="KW-0808">Transferase</keyword>
<dbReference type="FunFam" id="3.20.20.70:FF:000018">
    <property type="entry name" value="Probable transaldolase"/>
    <property type="match status" value="1"/>
</dbReference>
<dbReference type="GO" id="GO:0004801">
    <property type="term" value="F:transaldolase activity"/>
    <property type="evidence" value="ECO:0007669"/>
    <property type="project" value="UniProtKB-UniRule"/>
</dbReference>